<dbReference type="GO" id="GO:0005634">
    <property type="term" value="C:nucleus"/>
    <property type="evidence" value="ECO:0007669"/>
    <property type="project" value="UniProtKB-SubCell"/>
</dbReference>
<dbReference type="OrthoDB" id="10018191at2759"/>
<name>A0A087TGC1_STEMI</name>
<dbReference type="PROSITE" id="PS50157">
    <property type="entry name" value="ZINC_FINGER_C2H2_2"/>
    <property type="match status" value="1"/>
</dbReference>
<proteinExistence type="predicted"/>
<keyword evidence="3" id="KW-0677">Repeat</keyword>
<evidence type="ECO:0000256" key="6">
    <source>
        <dbReference type="ARBA" id="ARBA00023242"/>
    </source>
</evidence>
<feature type="non-terminal residue" evidence="9">
    <location>
        <position position="65"/>
    </location>
</feature>
<gene>
    <name evidence="9" type="ORF">X975_17652</name>
</gene>
<keyword evidence="2" id="KW-0479">Metal-binding</keyword>
<dbReference type="Pfam" id="PF23611">
    <property type="entry name" value="zf-C2H2_16"/>
    <property type="match status" value="1"/>
</dbReference>
<dbReference type="Gene3D" id="3.30.160.60">
    <property type="entry name" value="Classic Zinc Finger"/>
    <property type="match status" value="1"/>
</dbReference>
<reference evidence="9 10" key="1">
    <citation type="submission" date="2013-11" db="EMBL/GenBank/DDBJ databases">
        <title>Genome sequencing of Stegodyphus mimosarum.</title>
        <authorList>
            <person name="Bechsgaard J."/>
        </authorList>
    </citation>
    <scope>NUCLEOTIDE SEQUENCE [LARGE SCALE GENOMIC DNA]</scope>
</reference>
<dbReference type="GO" id="GO:0010468">
    <property type="term" value="P:regulation of gene expression"/>
    <property type="evidence" value="ECO:0007669"/>
    <property type="project" value="UniProtKB-ARBA"/>
</dbReference>
<accession>A0A087TGC1</accession>
<evidence type="ECO:0000256" key="1">
    <source>
        <dbReference type="ARBA" id="ARBA00004123"/>
    </source>
</evidence>
<keyword evidence="10" id="KW-1185">Reference proteome</keyword>
<dbReference type="GO" id="GO:0008270">
    <property type="term" value="F:zinc ion binding"/>
    <property type="evidence" value="ECO:0007669"/>
    <property type="project" value="UniProtKB-KW"/>
</dbReference>
<sequence length="65" mass="7839">MFYIVTEESNKIPHQRKRHFCCKFCSYSTRSKQHMKYHEVKHTGARPFQCLVCQRAFSVKSSLQR</sequence>
<feature type="domain" description="C2H2-type" evidence="8">
    <location>
        <begin position="20"/>
        <end position="47"/>
    </location>
</feature>
<keyword evidence="4 7" id="KW-0863">Zinc-finger</keyword>
<dbReference type="InterPro" id="IPR036236">
    <property type="entry name" value="Znf_C2H2_sf"/>
</dbReference>
<protein>
    <submittedName>
        <fullName evidence="9">GDNF-inducible zinc finger protein 1</fullName>
    </submittedName>
</protein>
<dbReference type="STRING" id="407821.A0A087TGC1"/>
<keyword evidence="6" id="KW-0539">Nucleus</keyword>
<evidence type="ECO:0000313" key="10">
    <source>
        <dbReference type="Proteomes" id="UP000054359"/>
    </source>
</evidence>
<keyword evidence="5" id="KW-0862">Zinc</keyword>
<evidence type="ECO:0000259" key="8">
    <source>
        <dbReference type="PROSITE" id="PS50157"/>
    </source>
</evidence>
<evidence type="ECO:0000256" key="2">
    <source>
        <dbReference type="ARBA" id="ARBA00022723"/>
    </source>
</evidence>
<dbReference type="InterPro" id="IPR056438">
    <property type="entry name" value="Znf-C2H2_CTCF"/>
</dbReference>
<dbReference type="FunFam" id="3.30.160.60:FF:000446">
    <property type="entry name" value="Zinc finger protein"/>
    <property type="match status" value="1"/>
</dbReference>
<organism evidence="9 10">
    <name type="scientific">Stegodyphus mimosarum</name>
    <name type="common">African social velvet spider</name>
    <dbReference type="NCBI Taxonomy" id="407821"/>
    <lineage>
        <taxon>Eukaryota</taxon>
        <taxon>Metazoa</taxon>
        <taxon>Ecdysozoa</taxon>
        <taxon>Arthropoda</taxon>
        <taxon>Chelicerata</taxon>
        <taxon>Arachnida</taxon>
        <taxon>Araneae</taxon>
        <taxon>Araneomorphae</taxon>
        <taxon>Entelegynae</taxon>
        <taxon>Eresoidea</taxon>
        <taxon>Eresidae</taxon>
        <taxon>Stegodyphus</taxon>
    </lineage>
</organism>
<dbReference type="InterPro" id="IPR013087">
    <property type="entry name" value="Znf_C2H2_type"/>
</dbReference>
<dbReference type="SUPFAM" id="SSF57667">
    <property type="entry name" value="beta-beta-alpha zinc fingers"/>
    <property type="match status" value="1"/>
</dbReference>
<evidence type="ECO:0000256" key="5">
    <source>
        <dbReference type="ARBA" id="ARBA00022833"/>
    </source>
</evidence>
<dbReference type="AlphaFoldDB" id="A0A087TGC1"/>
<evidence type="ECO:0000256" key="4">
    <source>
        <dbReference type="ARBA" id="ARBA00022771"/>
    </source>
</evidence>
<dbReference type="EMBL" id="KK115093">
    <property type="protein sequence ID" value="KFM64160.1"/>
    <property type="molecule type" value="Genomic_DNA"/>
</dbReference>
<evidence type="ECO:0000313" key="9">
    <source>
        <dbReference type="EMBL" id="KFM64160.1"/>
    </source>
</evidence>
<evidence type="ECO:0000256" key="7">
    <source>
        <dbReference type="PROSITE-ProRule" id="PRU00042"/>
    </source>
</evidence>
<evidence type="ECO:0000256" key="3">
    <source>
        <dbReference type="ARBA" id="ARBA00022737"/>
    </source>
</evidence>
<comment type="subcellular location">
    <subcellularLocation>
        <location evidence="1">Nucleus</location>
    </subcellularLocation>
</comment>
<dbReference type="Proteomes" id="UP000054359">
    <property type="component" value="Unassembled WGS sequence"/>
</dbReference>